<feature type="compositionally biased region" description="Basic and acidic residues" evidence="1">
    <location>
        <begin position="821"/>
        <end position="839"/>
    </location>
</feature>
<sequence length="839" mass="90483">MNYFSTYRGQEGDVESGANTKGDSGGRKAGDDILALNSNGTQDSKASSSASEKEYPSGTDQQGKSSDHASVDLDEAIALSLQAAEDEYEAMWITGHSTDSGTGRPSVDNFAGMGALTSDTDTDRALALSLMMEERSMATTTLPAKNANEEDTKTLLEFADLAHNAAAEEVEPMKRSSEKRGQSCDLQPEDLDEMIAIAQSNEENERAMDSSFQGRAWRFIDSALEAHGEIFQSMTTTTEVEPVAIDDMLCMVERMLEAQATFRLENKGTHVDIGYHYTRKENLERIKTNGLLSRMERNAKGVSACRYNGSAWGDGVYTANDPYSHSSYGDIGLLVARLKGDSNEAVPGGQGFVGDTAIAHRGQRSEMVILGQSYQCVPLFKFQRSDITTRVREGQGCLAEGNQVVWDYHCRLQKIVDKFFNDSMPTTVQVVPPPPSAPPPSAPFGIPVQRRRWVANPGRHPAAPPWHLGPSQNGSPDRSETYRYASSSDHGGKGWMPSGTMRVSRYRAGALDFHGVGGNGRRVITVVYSIPSGVCLDGEVQIGPRCISTGSARCTSAHMVAFLPGDIGGMELSVRMTYAFCHGLTFVAVDANGIPVSAKPAGADGASHPSVALARSLVPHKTNPYGAFPDPSYVAHCNKVLDDLIVPPWNECDLSVSLVLLKTGMGAIPVDPALITSKDTRPKTPQVAQARHTEAVSNSCCDDERKWPKGNDCKPDAKEQKKGVTSLTDCPSAPSATSGAPNIQTSPAQRDDGTIGKSLRDDEKMSSHSDRDGTSGSNRCDAKDRTDKVGATGDCPPAAPMKKRPSTSHGGTPVVIGKWRRRDESDTRPQPAEEERYRH</sequence>
<evidence type="ECO:0000256" key="1">
    <source>
        <dbReference type="SAM" id="MobiDB-lite"/>
    </source>
</evidence>
<dbReference type="Gene3D" id="3.30.390.130">
    <property type="match status" value="1"/>
</dbReference>
<feature type="compositionally biased region" description="Basic and acidic residues" evidence="1">
    <location>
        <begin position="702"/>
        <end position="722"/>
    </location>
</feature>
<feature type="region of interest" description="Disordered" evidence="1">
    <location>
        <begin position="1"/>
        <end position="68"/>
    </location>
</feature>
<organism evidence="2">
    <name type="scientific">Odontella aurita</name>
    <dbReference type="NCBI Taxonomy" id="265563"/>
    <lineage>
        <taxon>Eukaryota</taxon>
        <taxon>Sar</taxon>
        <taxon>Stramenopiles</taxon>
        <taxon>Ochrophyta</taxon>
        <taxon>Bacillariophyta</taxon>
        <taxon>Mediophyceae</taxon>
        <taxon>Biddulphiophycidae</taxon>
        <taxon>Eupodiscales</taxon>
        <taxon>Odontellaceae</taxon>
        <taxon>Odontella</taxon>
    </lineage>
</organism>
<feature type="compositionally biased region" description="Polar residues" evidence="1">
    <location>
        <begin position="723"/>
        <end position="748"/>
    </location>
</feature>
<feature type="region of interest" description="Disordered" evidence="1">
    <location>
        <begin position="456"/>
        <end position="497"/>
    </location>
</feature>
<reference evidence="2" key="1">
    <citation type="submission" date="2021-01" db="EMBL/GenBank/DDBJ databases">
        <authorList>
            <person name="Corre E."/>
            <person name="Pelletier E."/>
            <person name="Niang G."/>
            <person name="Scheremetjew M."/>
            <person name="Finn R."/>
            <person name="Kale V."/>
            <person name="Holt S."/>
            <person name="Cochrane G."/>
            <person name="Meng A."/>
            <person name="Brown T."/>
            <person name="Cohen L."/>
        </authorList>
    </citation>
    <scope>NUCLEOTIDE SEQUENCE</scope>
    <source>
        <strain evidence="2">Isolate 1302-5</strain>
    </source>
</reference>
<dbReference type="AlphaFoldDB" id="A0A7S4JR30"/>
<dbReference type="EMBL" id="HBKQ01046905">
    <property type="protein sequence ID" value="CAE2271666.1"/>
    <property type="molecule type" value="Transcribed_RNA"/>
</dbReference>
<feature type="compositionally biased region" description="Basic and acidic residues" evidence="1">
    <location>
        <begin position="749"/>
        <end position="773"/>
    </location>
</feature>
<gene>
    <name evidence="2" type="ORF">OAUR00152_LOCUS32381</name>
</gene>
<protein>
    <submittedName>
        <fullName evidence="2">Uncharacterized protein</fullName>
    </submittedName>
</protein>
<proteinExistence type="predicted"/>
<dbReference type="InterPro" id="IPR039399">
    <property type="entry name" value="Deltex_C_sf"/>
</dbReference>
<evidence type="ECO:0000313" key="2">
    <source>
        <dbReference type="EMBL" id="CAE2271666.1"/>
    </source>
</evidence>
<feature type="region of interest" description="Disordered" evidence="1">
    <location>
        <begin position="677"/>
        <end position="839"/>
    </location>
</feature>
<accession>A0A7S4JR30</accession>
<name>A0A7S4JR30_9STRA</name>